<dbReference type="InterPro" id="IPR011335">
    <property type="entry name" value="Restrct_endonuc-II-like"/>
</dbReference>
<evidence type="ECO:0000313" key="1">
    <source>
        <dbReference type="EMBL" id="DAE20531.1"/>
    </source>
</evidence>
<dbReference type="Gene3D" id="3.40.91.30">
    <property type="match status" value="1"/>
</dbReference>
<reference evidence="1" key="1">
    <citation type="journal article" date="2021" name="Proc. Natl. Acad. Sci. U.S.A.">
        <title>A Catalog of Tens of Thousands of Viruses from Human Metagenomes Reveals Hidden Associations with Chronic Diseases.</title>
        <authorList>
            <person name="Tisza M.J."/>
            <person name="Buck C.B."/>
        </authorList>
    </citation>
    <scope>NUCLEOTIDE SEQUENCE</scope>
    <source>
        <strain evidence="1">CtSH72</strain>
    </source>
</reference>
<proteinExistence type="predicted"/>
<dbReference type="GO" id="GO:0016032">
    <property type="term" value="P:viral process"/>
    <property type="evidence" value="ECO:0007669"/>
    <property type="project" value="InterPro"/>
</dbReference>
<accession>A0A8S5QNZ6</accession>
<dbReference type="CDD" id="cd22324">
    <property type="entry name" value="Endonuclease_I"/>
    <property type="match status" value="1"/>
</dbReference>
<dbReference type="InterPro" id="IPR008029">
    <property type="entry name" value="Phage_T7_Gp3_endoDNaseI"/>
</dbReference>
<dbReference type="GO" id="GO:0015074">
    <property type="term" value="P:DNA integration"/>
    <property type="evidence" value="ECO:0007669"/>
    <property type="project" value="InterPro"/>
</dbReference>
<organism evidence="1">
    <name type="scientific">Caudovirales sp. ctSH72</name>
    <dbReference type="NCBI Taxonomy" id="2826773"/>
    <lineage>
        <taxon>Viruses</taxon>
        <taxon>Duplodnaviria</taxon>
        <taxon>Heunggongvirae</taxon>
        <taxon>Uroviricota</taxon>
        <taxon>Caudoviricetes</taxon>
    </lineage>
</organism>
<protein>
    <submittedName>
        <fullName evidence="1">Endodeoxyribonuclease I</fullName>
    </submittedName>
</protein>
<dbReference type="SUPFAM" id="SSF52980">
    <property type="entry name" value="Restriction endonuclease-like"/>
    <property type="match status" value="1"/>
</dbReference>
<dbReference type="Pfam" id="PF05367">
    <property type="entry name" value="Phage_endo_I"/>
    <property type="match status" value="1"/>
</dbReference>
<name>A0A8S5QNZ6_9CAUD</name>
<sequence length="151" mass="17862">MKRFFSRRGGWSKHVDATYRSGLEDKVAAQLRDADIDAKYEEYQIPYEIPASPHHYTPDFVLPNGIIIETKGVFDVDDRKKHLLIQKQYPKLDIRFVFSSSKTHIYKGSKTTYADWCNKYGFKFADKWIPDKWLRERKRSIKGLILKKKSN</sequence>
<dbReference type="GO" id="GO:0008833">
    <property type="term" value="F:deoxyribonuclease IV (phage-T4-induced) activity"/>
    <property type="evidence" value="ECO:0007669"/>
    <property type="project" value="InterPro"/>
</dbReference>
<dbReference type="EMBL" id="BK015697">
    <property type="protein sequence ID" value="DAE20531.1"/>
    <property type="molecule type" value="Genomic_DNA"/>
</dbReference>